<evidence type="ECO:0000259" key="1">
    <source>
        <dbReference type="Pfam" id="PF00501"/>
    </source>
</evidence>
<evidence type="ECO:0000259" key="2">
    <source>
        <dbReference type="Pfam" id="PF13193"/>
    </source>
</evidence>
<dbReference type="Gene3D" id="3.40.50.12780">
    <property type="entry name" value="N-terminal domain of ligase-like"/>
    <property type="match status" value="1"/>
</dbReference>
<evidence type="ECO:0000313" key="4">
    <source>
        <dbReference type="Proteomes" id="UP001501578"/>
    </source>
</evidence>
<dbReference type="PANTHER" id="PTHR43767:SF1">
    <property type="entry name" value="NONRIBOSOMAL PEPTIDE SYNTHASE PES1 (EUROFUNG)-RELATED"/>
    <property type="match status" value="1"/>
</dbReference>
<dbReference type="CDD" id="cd04433">
    <property type="entry name" value="AFD_class_I"/>
    <property type="match status" value="1"/>
</dbReference>
<dbReference type="EMBL" id="BAAAHQ010000023">
    <property type="protein sequence ID" value="GAA0936929.1"/>
    <property type="molecule type" value="Genomic_DNA"/>
</dbReference>
<dbReference type="InterPro" id="IPR025110">
    <property type="entry name" value="AMP-bd_C"/>
</dbReference>
<dbReference type="SUPFAM" id="SSF56801">
    <property type="entry name" value="Acetyl-CoA synthetase-like"/>
    <property type="match status" value="1"/>
</dbReference>
<dbReference type="Gene3D" id="3.30.300.30">
    <property type="match status" value="1"/>
</dbReference>
<feature type="domain" description="AMP-dependent synthetase/ligase" evidence="1">
    <location>
        <begin position="12"/>
        <end position="320"/>
    </location>
</feature>
<reference evidence="3 4" key="1">
    <citation type="journal article" date="2019" name="Int. J. Syst. Evol. Microbiol.">
        <title>The Global Catalogue of Microorganisms (GCM) 10K type strain sequencing project: providing services to taxonomists for standard genome sequencing and annotation.</title>
        <authorList>
            <consortium name="The Broad Institute Genomics Platform"/>
            <consortium name="The Broad Institute Genome Sequencing Center for Infectious Disease"/>
            <person name="Wu L."/>
            <person name="Ma J."/>
        </authorList>
    </citation>
    <scope>NUCLEOTIDE SEQUENCE [LARGE SCALE GENOMIC DNA]</scope>
    <source>
        <strain evidence="3 4">JCM 11136</strain>
    </source>
</reference>
<dbReference type="InterPro" id="IPR050237">
    <property type="entry name" value="ATP-dep_AMP-bd_enzyme"/>
</dbReference>
<accession>A0ABN1Q2S0</accession>
<sequence length="455" mass="47631">MLGRSALFERIRRRAAERPTADAVVSADGTALSYGALVRAVAATAALLRADGARPGEPVAVPTANTAESIVTILAVAAMEAVPLLFEANATAYERDRFMELAGAHRLVTPIVAPIVDGGSRPWPQPGSAARAEVALVTSGTNGIPKVVGKHWDAVTDNSVRFAEAAGYTGADRVLCTTPLHHAFAFGVVLVPVLFHGGTIVLAPHPPLPSALPGLLRDTGATVVQSVPFLYGAALRAAPGHRPPTLRLCVSAGEPLPQTVGAAWREAFGVPLRDQYGATELGQIAFAGQDGVLRPVPGVRVRIDGADADGEGELLVRVPGPRIRYLGQPELTGRAHADGWFRTGDWGRVEGGAVVVSSRIGRRVVVAGRKVDPAEVEGALRALDGVRDCVVAVGDEAGYVAFVVADPPHSELSLRRALAAVLSTYKIPKRLHLVPELPRTSSGKVPMGSLWRTLA</sequence>
<comment type="caution">
    <text evidence="3">The sequence shown here is derived from an EMBL/GenBank/DDBJ whole genome shotgun (WGS) entry which is preliminary data.</text>
</comment>
<name>A0ABN1Q2S0_9ACTN</name>
<dbReference type="Pfam" id="PF00501">
    <property type="entry name" value="AMP-binding"/>
    <property type="match status" value="1"/>
</dbReference>
<feature type="domain" description="AMP-binding enzyme C-terminal" evidence="2">
    <location>
        <begin position="375"/>
        <end position="444"/>
    </location>
</feature>
<keyword evidence="4" id="KW-1185">Reference proteome</keyword>
<dbReference type="Proteomes" id="UP001501578">
    <property type="component" value="Unassembled WGS sequence"/>
</dbReference>
<dbReference type="PANTHER" id="PTHR43767">
    <property type="entry name" value="LONG-CHAIN-FATTY-ACID--COA LIGASE"/>
    <property type="match status" value="1"/>
</dbReference>
<dbReference type="InterPro" id="IPR045851">
    <property type="entry name" value="AMP-bd_C_sf"/>
</dbReference>
<proteinExistence type="predicted"/>
<organism evidence="3 4">
    <name type="scientific">Nonomuraea longicatena</name>
    <dbReference type="NCBI Taxonomy" id="83682"/>
    <lineage>
        <taxon>Bacteria</taxon>
        <taxon>Bacillati</taxon>
        <taxon>Actinomycetota</taxon>
        <taxon>Actinomycetes</taxon>
        <taxon>Streptosporangiales</taxon>
        <taxon>Streptosporangiaceae</taxon>
        <taxon>Nonomuraea</taxon>
    </lineage>
</organism>
<dbReference type="InterPro" id="IPR000873">
    <property type="entry name" value="AMP-dep_synth/lig_dom"/>
</dbReference>
<evidence type="ECO:0000313" key="3">
    <source>
        <dbReference type="EMBL" id="GAA0936929.1"/>
    </source>
</evidence>
<dbReference type="Pfam" id="PF13193">
    <property type="entry name" value="AMP-binding_C"/>
    <property type="match status" value="1"/>
</dbReference>
<gene>
    <name evidence="3" type="ORF">GCM10009560_45930</name>
</gene>
<protein>
    <submittedName>
        <fullName evidence="3">Uncharacterized protein</fullName>
    </submittedName>
</protein>
<dbReference type="InterPro" id="IPR042099">
    <property type="entry name" value="ANL_N_sf"/>
</dbReference>